<organism evidence="1 2">
    <name type="scientific">Neosartorya fischeri (strain ATCC 1020 / DSM 3700 / CBS 544.65 / FGSC A1164 / JCM 1740 / NRRL 181 / WB 181)</name>
    <name type="common">Aspergillus fischerianus</name>
    <dbReference type="NCBI Taxonomy" id="331117"/>
    <lineage>
        <taxon>Eukaryota</taxon>
        <taxon>Fungi</taxon>
        <taxon>Dikarya</taxon>
        <taxon>Ascomycota</taxon>
        <taxon>Pezizomycotina</taxon>
        <taxon>Eurotiomycetes</taxon>
        <taxon>Eurotiomycetidae</taxon>
        <taxon>Eurotiales</taxon>
        <taxon>Aspergillaceae</taxon>
        <taxon>Aspergillus</taxon>
        <taxon>Aspergillus subgen. Fumigati</taxon>
    </lineage>
</organism>
<evidence type="ECO:0000313" key="1">
    <source>
        <dbReference type="EMBL" id="EAW19519.1"/>
    </source>
</evidence>
<dbReference type="HOGENOM" id="CLU_2373306_0_0_1"/>
<dbReference type="Proteomes" id="UP000006702">
    <property type="component" value="Unassembled WGS sequence"/>
</dbReference>
<dbReference type="OMA" id="MIRWEQF"/>
<dbReference type="KEGG" id="nfi:NFIA_025930"/>
<dbReference type="OrthoDB" id="4412088at2759"/>
<protein>
    <submittedName>
        <fullName evidence="1">Uncharacterized protein</fullName>
    </submittedName>
</protein>
<sequence length="95" mass="10989">MLREVLKALQAGRGNFSPRRESFPDTQVGHSIFEIITEDDTLKGLTDAAVQCIAQQIENCGYDNDMIRWEQFVEGMVWIDYSYHRLSYTVKSKVK</sequence>
<dbReference type="EMBL" id="DS027695">
    <property type="protein sequence ID" value="EAW19519.1"/>
    <property type="molecule type" value="Genomic_DNA"/>
</dbReference>
<gene>
    <name evidence="1" type="ORF">NFIA_025930</name>
</gene>
<keyword evidence="2" id="KW-1185">Reference proteome</keyword>
<dbReference type="GeneID" id="4588010"/>
<proteinExistence type="predicted"/>
<accession>A1DCF9</accession>
<dbReference type="RefSeq" id="XP_001261416.1">
    <property type="nucleotide sequence ID" value="XM_001261415.1"/>
</dbReference>
<dbReference type="eggNOG" id="ENOG502RPIK">
    <property type="taxonomic scope" value="Eukaryota"/>
</dbReference>
<evidence type="ECO:0000313" key="2">
    <source>
        <dbReference type="Proteomes" id="UP000006702"/>
    </source>
</evidence>
<dbReference type="VEuPathDB" id="FungiDB:NFIA_025930"/>
<reference evidence="2" key="1">
    <citation type="journal article" date="2008" name="PLoS Genet.">
        <title>Genomic islands in the pathogenic filamentous fungus Aspergillus fumigatus.</title>
        <authorList>
            <person name="Fedorova N.D."/>
            <person name="Khaldi N."/>
            <person name="Joardar V.S."/>
            <person name="Maiti R."/>
            <person name="Amedeo P."/>
            <person name="Anderson M.J."/>
            <person name="Crabtree J."/>
            <person name="Silva J.C."/>
            <person name="Badger J.H."/>
            <person name="Albarraq A."/>
            <person name="Angiuoli S."/>
            <person name="Bussey H."/>
            <person name="Bowyer P."/>
            <person name="Cotty P.J."/>
            <person name="Dyer P.S."/>
            <person name="Egan A."/>
            <person name="Galens K."/>
            <person name="Fraser-Liggett C.M."/>
            <person name="Haas B.J."/>
            <person name="Inman J.M."/>
            <person name="Kent R."/>
            <person name="Lemieux S."/>
            <person name="Malavazi I."/>
            <person name="Orvis J."/>
            <person name="Roemer T."/>
            <person name="Ronning C.M."/>
            <person name="Sundaram J.P."/>
            <person name="Sutton G."/>
            <person name="Turner G."/>
            <person name="Venter J.C."/>
            <person name="White O.R."/>
            <person name="Whitty B.R."/>
            <person name="Youngman P."/>
            <person name="Wolfe K.H."/>
            <person name="Goldman G.H."/>
            <person name="Wortman J.R."/>
            <person name="Jiang B."/>
            <person name="Denning D.W."/>
            <person name="Nierman W.C."/>
        </authorList>
    </citation>
    <scope>NUCLEOTIDE SEQUENCE [LARGE SCALE GENOMIC DNA]</scope>
    <source>
        <strain evidence="2">ATCC 1020 / DSM 3700 / CBS 544.65 / FGSC A1164 / JCM 1740 / NRRL 181 / WB 181</strain>
    </source>
</reference>
<dbReference type="AlphaFoldDB" id="A1DCF9"/>
<name>A1DCF9_NEOFI</name>